<reference evidence="1" key="2">
    <citation type="submission" date="2021-01" db="EMBL/GenBank/DDBJ databases">
        <authorList>
            <person name="Schikora-Tamarit M.A."/>
        </authorList>
    </citation>
    <scope>NUCLEOTIDE SEQUENCE</scope>
    <source>
        <strain evidence="1">CBS2887</strain>
    </source>
</reference>
<organism evidence="1 2">
    <name type="scientific">Wickerhamomyces pijperi</name>
    <name type="common">Yeast</name>
    <name type="synonym">Pichia pijperi</name>
    <dbReference type="NCBI Taxonomy" id="599730"/>
    <lineage>
        <taxon>Eukaryota</taxon>
        <taxon>Fungi</taxon>
        <taxon>Dikarya</taxon>
        <taxon>Ascomycota</taxon>
        <taxon>Saccharomycotina</taxon>
        <taxon>Saccharomycetes</taxon>
        <taxon>Phaffomycetales</taxon>
        <taxon>Wickerhamomycetaceae</taxon>
        <taxon>Wickerhamomyces</taxon>
    </lineage>
</organism>
<comment type="caution">
    <text evidence="1">The sequence shown here is derived from an EMBL/GenBank/DDBJ whole genome shotgun (WGS) entry which is preliminary data.</text>
</comment>
<evidence type="ECO:0000313" key="1">
    <source>
        <dbReference type="EMBL" id="KAH3686246.1"/>
    </source>
</evidence>
<reference evidence="1" key="1">
    <citation type="journal article" date="2021" name="Open Biol.">
        <title>Shared evolutionary footprints suggest mitochondrial oxidative damage underlies multiple complex I losses in fungi.</title>
        <authorList>
            <person name="Schikora-Tamarit M.A."/>
            <person name="Marcet-Houben M."/>
            <person name="Nosek J."/>
            <person name="Gabaldon T."/>
        </authorList>
    </citation>
    <scope>NUCLEOTIDE SEQUENCE</scope>
    <source>
        <strain evidence="1">CBS2887</strain>
    </source>
</reference>
<gene>
    <name evidence="1" type="ORF">WICPIJ_002779</name>
</gene>
<accession>A0A9P8Q954</accession>
<dbReference type="AlphaFoldDB" id="A0A9P8Q954"/>
<dbReference type="EMBL" id="JAEUBG010001521">
    <property type="protein sequence ID" value="KAH3686246.1"/>
    <property type="molecule type" value="Genomic_DNA"/>
</dbReference>
<proteinExistence type="predicted"/>
<sequence length="206" mass="22996">MNRMSGADLSQDVSVGLRLGFENTQAIDSLVSHILHCTNSTSTQRIHEGNKDLTIVDSSKVTSSFKSRSLKKKAPRLWNSLDFKSTDLISTNGTVSVSKMTTDSNVENTKEINFMPYLSNLERYFPEMEGVTLTKEISKGGKDATNFVDLAIWMIPFIFSGVRSFSRCIICRGRSVFKDLNVNIKLLSSRKCSVELDKVTTRPSPL</sequence>
<dbReference type="Proteomes" id="UP000774326">
    <property type="component" value="Unassembled WGS sequence"/>
</dbReference>
<evidence type="ECO:0000313" key="2">
    <source>
        <dbReference type="Proteomes" id="UP000774326"/>
    </source>
</evidence>
<protein>
    <submittedName>
        <fullName evidence="1">Uncharacterized protein</fullName>
    </submittedName>
</protein>
<keyword evidence="2" id="KW-1185">Reference proteome</keyword>
<name>A0A9P8Q954_WICPI</name>